<dbReference type="Pfam" id="PF12796">
    <property type="entry name" value="Ank_2"/>
    <property type="match status" value="6"/>
</dbReference>
<dbReference type="Pfam" id="PF00023">
    <property type="entry name" value="Ank"/>
    <property type="match status" value="1"/>
</dbReference>
<feature type="repeat" description="ANK" evidence="1">
    <location>
        <begin position="1304"/>
        <end position="1331"/>
    </location>
</feature>
<dbReference type="SUPFAM" id="SSF48403">
    <property type="entry name" value="Ankyrin repeat"/>
    <property type="match status" value="4"/>
</dbReference>
<gene>
    <name evidence="3" type="ORF">BKA55DRAFT_690545</name>
</gene>
<dbReference type="SUPFAM" id="SSF57850">
    <property type="entry name" value="RING/U-box"/>
    <property type="match status" value="1"/>
</dbReference>
<feature type="compositionally biased region" description="Acidic residues" evidence="2">
    <location>
        <begin position="1774"/>
        <end position="1797"/>
    </location>
</feature>
<dbReference type="InterPro" id="IPR036770">
    <property type="entry name" value="Ankyrin_rpt-contain_sf"/>
</dbReference>
<dbReference type="SMART" id="SM00248">
    <property type="entry name" value="ANK"/>
    <property type="match status" value="20"/>
</dbReference>
<dbReference type="Proteomes" id="UP000720189">
    <property type="component" value="Unassembled WGS sequence"/>
</dbReference>
<dbReference type="OrthoDB" id="10252171at2759"/>
<evidence type="ECO:0000256" key="2">
    <source>
        <dbReference type="SAM" id="MobiDB-lite"/>
    </source>
</evidence>
<feature type="compositionally biased region" description="Acidic residues" evidence="2">
    <location>
        <begin position="1754"/>
        <end position="1766"/>
    </location>
</feature>
<feature type="repeat" description="ANK" evidence="1">
    <location>
        <begin position="1168"/>
        <end position="1200"/>
    </location>
</feature>
<organism evidence="3 4">
    <name type="scientific">Fusarium redolens</name>
    <dbReference type="NCBI Taxonomy" id="48865"/>
    <lineage>
        <taxon>Eukaryota</taxon>
        <taxon>Fungi</taxon>
        <taxon>Dikarya</taxon>
        <taxon>Ascomycota</taxon>
        <taxon>Pezizomycotina</taxon>
        <taxon>Sordariomycetes</taxon>
        <taxon>Hypocreomycetidae</taxon>
        <taxon>Hypocreales</taxon>
        <taxon>Nectriaceae</taxon>
        <taxon>Fusarium</taxon>
        <taxon>Fusarium redolens species complex</taxon>
    </lineage>
</organism>
<protein>
    <submittedName>
        <fullName evidence="3">Ankyrin repeat-containing domain protein</fullName>
    </submittedName>
</protein>
<dbReference type="EMBL" id="JAGMUX010000008">
    <property type="protein sequence ID" value="KAH7250313.1"/>
    <property type="molecule type" value="Genomic_DNA"/>
</dbReference>
<feature type="repeat" description="ANK" evidence="1">
    <location>
        <begin position="1436"/>
        <end position="1468"/>
    </location>
</feature>
<dbReference type="SUPFAM" id="SSF53474">
    <property type="entry name" value="alpha/beta-Hydrolases"/>
    <property type="match status" value="1"/>
</dbReference>
<feature type="repeat" description="ANK" evidence="1">
    <location>
        <begin position="1097"/>
        <end position="1129"/>
    </location>
</feature>
<dbReference type="GeneID" id="70229470"/>
<proteinExistence type="predicted"/>
<feature type="repeat" description="ANK" evidence="1">
    <location>
        <begin position="963"/>
        <end position="995"/>
    </location>
</feature>
<feature type="region of interest" description="Disordered" evidence="2">
    <location>
        <begin position="864"/>
        <end position="919"/>
    </location>
</feature>
<dbReference type="InterPro" id="IPR002110">
    <property type="entry name" value="Ankyrin_rpt"/>
</dbReference>
<accession>A0A9P9H4S0</accession>
<evidence type="ECO:0000313" key="3">
    <source>
        <dbReference type="EMBL" id="KAH7250313.1"/>
    </source>
</evidence>
<dbReference type="Gene3D" id="1.25.40.20">
    <property type="entry name" value="Ankyrin repeat-containing domain"/>
    <property type="match status" value="5"/>
</dbReference>
<dbReference type="Pfam" id="PF13606">
    <property type="entry name" value="Ank_3"/>
    <property type="match status" value="1"/>
</dbReference>
<feature type="repeat" description="ANK" evidence="1">
    <location>
        <begin position="1130"/>
        <end position="1162"/>
    </location>
</feature>
<dbReference type="PRINTS" id="PR01415">
    <property type="entry name" value="ANKYRIN"/>
</dbReference>
<reference evidence="3" key="1">
    <citation type="journal article" date="2021" name="Nat. Commun.">
        <title>Genetic determinants of endophytism in the Arabidopsis root mycobiome.</title>
        <authorList>
            <person name="Mesny F."/>
            <person name="Miyauchi S."/>
            <person name="Thiergart T."/>
            <person name="Pickel B."/>
            <person name="Atanasova L."/>
            <person name="Karlsson M."/>
            <person name="Huettel B."/>
            <person name="Barry K.W."/>
            <person name="Haridas S."/>
            <person name="Chen C."/>
            <person name="Bauer D."/>
            <person name="Andreopoulos W."/>
            <person name="Pangilinan J."/>
            <person name="LaButti K."/>
            <person name="Riley R."/>
            <person name="Lipzen A."/>
            <person name="Clum A."/>
            <person name="Drula E."/>
            <person name="Henrissat B."/>
            <person name="Kohler A."/>
            <person name="Grigoriev I.V."/>
            <person name="Martin F.M."/>
            <person name="Hacquard S."/>
        </authorList>
    </citation>
    <scope>NUCLEOTIDE SEQUENCE</scope>
    <source>
        <strain evidence="3">MPI-CAGE-AT-0023</strain>
    </source>
</reference>
<keyword evidence="1" id="KW-0040">ANK repeat</keyword>
<name>A0A9P9H4S0_FUSRE</name>
<feature type="repeat" description="ANK" evidence="1">
    <location>
        <begin position="996"/>
        <end position="1023"/>
    </location>
</feature>
<dbReference type="InterPro" id="IPR029058">
    <property type="entry name" value="AB_hydrolase_fold"/>
</dbReference>
<evidence type="ECO:0000313" key="4">
    <source>
        <dbReference type="Proteomes" id="UP000720189"/>
    </source>
</evidence>
<feature type="repeat" description="ANK" evidence="1">
    <location>
        <begin position="1575"/>
        <end position="1611"/>
    </location>
</feature>
<keyword evidence="4" id="KW-1185">Reference proteome</keyword>
<dbReference type="CDD" id="cd02249">
    <property type="entry name" value="ZZ"/>
    <property type="match status" value="1"/>
</dbReference>
<evidence type="ECO:0000256" key="1">
    <source>
        <dbReference type="PROSITE-ProRule" id="PRU00023"/>
    </source>
</evidence>
<dbReference type="PROSITE" id="PS50088">
    <property type="entry name" value="ANK_REPEAT"/>
    <property type="match status" value="10"/>
</dbReference>
<dbReference type="InterPro" id="IPR052391">
    <property type="entry name" value="E3_Ligase-Neurotoxin"/>
</dbReference>
<feature type="repeat" description="ANK" evidence="1">
    <location>
        <begin position="1366"/>
        <end position="1398"/>
    </location>
</feature>
<comment type="caution">
    <text evidence="3">The sequence shown here is derived from an EMBL/GenBank/DDBJ whole genome shotgun (WGS) entry which is preliminary data.</text>
</comment>
<dbReference type="PANTHER" id="PTHR24133:SF40">
    <property type="entry name" value="ANKYRIN REPEAT DOMAIN 44"/>
    <property type="match status" value="1"/>
</dbReference>
<dbReference type="PANTHER" id="PTHR24133">
    <property type="entry name" value="ANKYRIN DOMAIN-CONTAINING"/>
    <property type="match status" value="1"/>
</dbReference>
<dbReference type="RefSeq" id="XP_046049632.1">
    <property type="nucleotide sequence ID" value="XM_046199516.1"/>
</dbReference>
<dbReference type="PROSITE" id="PS50297">
    <property type="entry name" value="ANK_REP_REGION"/>
    <property type="match status" value="6"/>
</dbReference>
<feature type="region of interest" description="Disordered" evidence="2">
    <location>
        <begin position="1749"/>
        <end position="1797"/>
    </location>
</feature>
<feature type="repeat" description="ANK" evidence="1">
    <location>
        <begin position="1332"/>
        <end position="1365"/>
    </location>
</feature>
<sequence length="1797" mass="199449">MVEIVVPEMEKPVLEIQTAVNERQDDEEFQRFGLKIIQDGEQVTSPDDASSSGTPLVPYDVVLIHGIYGTGEDSWTKGSDTIWINNALVAASESKGRIMSYSYQTDIETGRYYTPYGVYQEAEALLEALRKLRTSEITGIRRPIHFFSHDVGGTIVKAALAMATDHEDKYADILHCTRAMYFFGYPHRYPSIGLLEEAVLRLVAQKRHLWSGNMVWYAKSLTKTITKVNDAFLGTQMLTQANFINVVSNLHLDPAEQVFPLCMSTMATPFERVVKMEKPNSDLILAGEDGVHPVNDIPDADWLMGSLTDEQHVAFRKMINQASPVLPYHKLDEGWQNSDLLELPKRKETLITHMRCSSGAKAATENASFFLDNNRSGTFHPLLYMKFDAHDIRFNNCDAMLRTFLGRIVCNRLQTGSFVQRPMDTLIRAEALHRSALFDELESLQGVKDFQQGIHVLGCFDECDESAIWFLSEIHKLLLRSEHCLKLLITTTKGTPGDQRITTALSEFPAEHIRKIDHDPKEPVPFSVETEASKLMKKFGEYVGTDHDRDVLSALCSCADDHDLCELVLEWLGSDTKELKRIQWLHNKTLTPALIFAEILDGMAEMQRPWAKILLSWLLTCYRPLRCDELCRVSDIVWLQVEGGKTTPPVLSEIIRNFGGLITSTNGEIRFRHPNTRTWLESHSSSAGEMTWYYTTETRSHEGILQTCVSYFQEAAERPEYAAQRLPYAIEFWSKHWQQVDTSEKQLLDLFENDSVFQFWAQSLFAMPNTQLKPPSTHIKPLPVAAHLGLVAVVETLLERNQDQAESRGQALIEACRAGHVAVIRLLMNSYSDDLDFSDENLHEAARVASHSGNDEALRELVSKLPKPPCTLSSEESKTEESEQSVKASENAQANDLPDDSLNGASRGEDDAEGILPEERVPGPLEWLVKPMYRAAGSGMDDVVTRLLQLGVDPNPPENTTPNSNSFIYTAVNNSHISCAKLLMHAGASLTAKNAQGHTALHTATEWASGETVEFLLEQGASIGDEAPGNHRTALNMAAIWGSFTALEAILSRKDAVESLVHDSDRHPVNQAVDNENKKCLKLLLSHGFSPNNVTSTGETALRTAIQNGRLDLCKMLIENNADPDLTPDGANTPLIQAISKGDLDIVKLLIENKATVDKREAPPYEGWSRTPMQAAVDWSRPEIVQYLLGKGADPDARDSDDIPVIGAAISGGHTNMVQWLAEANADLNVTYYESKSTPLHEATPYPEMVRLLLQHGADISKGNADSRTALNLAISANNLATVQILLESKTKPDLGAATIQLDLRIVAIAGYTEVVEALLEAGADVNNVNEDGESLLAYAVKNNAPSGMIRKILEYNPDLEMRDKKQNTALHCVNSSTTLETVRLLINAGGKLDVLNSDKDTPLIVAIGPQLDDIFFYMLKKEPSLLTQSFITSQQRVTPLHEACRLGSLAMVRSLIEHEMDVNSCCEGVYGTPLISATLRRGLLSSPLASDIIALLLVNGASPRTTGGLFQYPLISACLACPADTIRLLLNSNASPQDQDSWNRKAVHLACYNSLEVLNLLEIPDSDFAAADELGRVPLHYAVMTGDVELVQAVLERSQRVGAGIDVRDDDGWTPLLWAARAARIWNRQLETESPSTDMVSFLLKHGADPTIKGYGVDRDWTVCEVAYYHQADFVESLIDRPSTEKTRSRKRGSAPGSQDNGNIYCDCCLIESHGIYFNCSLCFDFSLCFKCYRAADKIHPDHSSFVQRGSEWDEDDTSKEEDAGEMNVNDGGGDEDVLMDFEEIPYEEFDSEVSD</sequence>